<keyword evidence="9" id="KW-1185">Reference proteome</keyword>
<sequence>MFQGDQGGTMSPMDLLSTRIDLDAIAHNTRLLKELVGDTQLMAVVKADGYGHGAGRVAEVMAANGADCFGVATLSEAVQLREGGVSKPILAWIWNPEQDLAEALALRIQLGVPSLRHAQALVDAAVPARVTVKVDTGLHRSGVDEADWAEVFALLRDAEHLTVTGLFSHLACADEPEHPANDEQGATFQRAIDLAREMGLEVPVNHLCNSPGTLTRPDLHHQLVRVGLSLYGLEPIAGLDHGLRPAMSWIGRITVVKPVRPGESTSYGHTWTAAEPGWLAVVPAGYADGVPRAWQGTLQVGIGGKLYPQVGRVCMDQIVVDLGANEFGVAPGDEAVLFGEGGMSADELAAATGTINYEIVCTPSGRTTRTYEGGVQL</sequence>
<dbReference type="InterPro" id="IPR000821">
    <property type="entry name" value="Ala_racemase"/>
</dbReference>
<dbReference type="InterPro" id="IPR020622">
    <property type="entry name" value="Ala_racemase_pyridoxalP-BS"/>
</dbReference>
<evidence type="ECO:0000256" key="6">
    <source>
        <dbReference type="PIRSR" id="PIRSR600821-52"/>
    </source>
</evidence>
<dbReference type="Gene3D" id="3.20.20.10">
    <property type="entry name" value="Alanine racemase"/>
    <property type="match status" value="1"/>
</dbReference>
<gene>
    <name evidence="8" type="primary">alr</name>
    <name evidence="8" type="ORF">CETAM_02580</name>
</gene>
<dbReference type="Pfam" id="PF01168">
    <property type="entry name" value="Ala_racemase_N"/>
    <property type="match status" value="1"/>
</dbReference>
<dbReference type="GO" id="GO:0030170">
    <property type="term" value="F:pyridoxal phosphate binding"/>
    <property type="evidence" value="ECO:0007669"/>
    <property type="project" value="UniProtKB-UniRule"/>
</dbReference>
<feature type="binding site" evidence="4 6">
    <location>
        <position position="140"/>
    </location>
    <ligand>
        <name>substrate</name>
    </ligand>
</feature>
<reference evidence="8 9" key="1">
    <citation type="journal article" date="2021" name="Int. J. Syst. Evol. Microbiol.">
        <title>Classification of three corynebacterial strains isolated from a small paddock in North Rhine-Westphalia: proposal of &lt;i&gt;Corynebacterium kalinowskii&lt;/i&gt; sp. nov., &lt;i&gt;Corynebacterium comes&lt;/i&gt; sp. nov. and &lt;i&gt;Corynebacterium occultum&lt;/i&gt; sp. nov.</title>
        <authorList>
            <person name="Schaffert L."/>
            <person name="Ruwe M."/>
            <person name="Milse J."/>
            <person name="Hanuschka K."/>
            <person name="Ortseifen V."/>
            <person name="Droste J."/>
            <person name="Brandt D."/>
            <person name="Schl L."/>
            <person name="Kutter Y."/>
            <person name="Vinke S."/>
            <person name="Vieh P."/>
            <person name="Jacob L."/>
            <person name="L N.C."/>
            <person name="Schulte-Berndt E."/>
            <person name="Hain C."/>
            <person name="Linder M."/>
            <person name="Schmidt P."/>
            <person name="Wollenschl L."/>
            <person name="Luttermann T."/>
            <person name="Thieme E."/>
            <person name="Hassa J."/>
            <person name="Haak M."/>
            <person name="Wittchen M."/>
            <person name="Mentz A."/>
            <person name="Persicke M."/>
            <person name="Busche T."/>
            <person name="R C."/>
        </authorList>
    </citation>
    <scope>NUCLEOTIDE SEQUENCE [LARGE SCALE GENOMIC DNA]</scope>
    <source>
        <strain evidence="8 9">2019</strain>
    </source>
</reference>
<dbReference type="GO" id="GO:0030632">
    <property type="term" value="P:D-alanine biosynthetic process"/>
    <property type="evidence" value="ECO:0007669"/>
    <property type="project" value="UniProtKB-UniRule"/>
</dbReference>
<name>A0A6B8VYM4_9CORY</name>
<evidence type="ECO:0000256" key="5">
    <source>
        <dbReference type="PIRSR" id="PIRSR600821-50"/>
    </source>
</evidence>
<dbReference type="Gene3D" id="2.40.37.10">
    <property type="entry name" value="Lyase, Ornithine Decarboxylase, Chain A, domain 1"/>
    <property type="match status" value="1"/>
</dbReference>
<comment type="function">
    <text evidence="4">Catalyzes the interconversion of L-alanine and D-alanine. May also act on other amino acids.</text>
</comment>
<dbReference type="PANTHER" id="PTHR30511:SF0">
    <property type="entry name" value="ALANINE RACEMASE, CATABOLIC-RELATED"/>
    <property type="match status" value="1"/>
</dbReference>
<evidence type="ECO:0000313" key="8">
    <source>
        <dbReference type="EMBL" id="QGU03796.1"/>
    </source>
</evidence>
<dbReference type="InterPro" id="IPR029066">
    <property type="entry name" value="PLP-binding_barrel"/>
</dbReference>
<dbReference type="SUPFAM" id="SSF51419">
    <property type="entry name" value="PLP-binding barrel"/>
    <property type="match status" value="1"/>
</dbReference>
<dbReference type="GO" id="GO:0008784">
    <property type="term" value="F:alanine racemase activity"/>
    <property type="evidence" value="ECO:0007669"/>
    <property type="project" value="UniProtKB-UniRule"/>
</dbReference>
<comment type="cofactor">
    <cofactor evidence="1 4 5">
        <name>pyridoxal 5'-phosphate</name>
        <dbReference type="ChEBI" id="CHEBI:597326"/>
    </cofactor>
</comment>
<organism evidence="8 9">
    <name type="scientific">Corynebacterium comes</name>
    <dbReference type="NCBI Taxonomy" id="2675218"/>
    <lineage>
        <taxon>Bacteria</taxon>
        <taxon>Bacillati</taxon>
        <taxon>Actinomycetota</taxon>
        <taxon>Actinomycetes</taxon>
        <taxon>Mycobacteriales</taxon>
        <taxon>Corynebacteriaceae</taxon>
        <taxon>Corynebacterium</taxon>
    </lineage>
</organism>
<dbReference type="SUPFAM" id="SSF50621">
    <property type="entry name" value="Alanine racemase C-terminal domain-like"/>
    <property type="match status" value="1"/>
</dbReference>
<evidence type="ECO:0000259" key="7">
    <source>
        <dbReference type="SMART" id="SM01005"/>
    </source>
</evidence>
<feature type="active site" description="Proton acceptor; specific for D-alanine" evidence="4">
    <location>
        <position position="46"/>
    </location>
</feature>
<feature type="modified residue" description="N6-(pyridoxal phosphate)lysine" evidence="4 5">
    <location>
        <position position="46"/>
    </location>
</feature>
<evidence type="ECO:0000256" key="2">
    <source>
        <dbReference type="ARBA" id="ARBA00022898"/>
    </source>
</evidence>
<dbReference type="EMBL" id="CP046453">
    <property type="protein sequence ID" value="QGU03796.1"/>
    <property type="molecule type" value="Genomic_DNA"/>
</dbReference>
<dbReference type="FunFam" id="3.20.20.10:FF:000002">
    <property type="entry name" value="Alanine racemase"/>
    <property type="match status" value="1"/>
</dbReference>
<dbReference type="Pfam" id="PF00842">
    <property type="entry name" value="Ala_racemase_C"/>
    <property type="match status" value="1"/>
</dbReference>
<keyword evidence="3 4" id="KW-0413">Isomerase</keyword>
<evidence type="ECO:0000256" key="3">
    <source>
        <dbReference type="ARBA" id="ARBA00023235"/>
    </source>
</evidence>
<dbReference type="Proteomes" id="UP000425178">
    <property type="component" value="Chromosome"/>
</dbReference>
<comment type="pathway">
    <text evidence="4">Amino-acid biosynthesis; D-alanine biosynthesis; D-alanine from L-alanine: step 1/1.</text>
</comment>
<dbReference type="AlphaFoldDB" id="A0A6B8VYM4"/>
<dbReference type="PANTHER" id="PTHR30511">
    <property type="entry name" value="ALANINE RACEMASE"/>
    <property type="match status" value="1"/>
</dbReference>
<comment type="catalytic activity">
    <reaction evidence="4">
        <text>L-alanine = D-alanine</text>
        <dbReference type="Rhea" id="RHEA:20249"/>
        <dbReference type="ChEBI" id="CHEBI:57416"/>
        <dbReference type="ChEBI" id="CHEBI:57972"/>
        <dbReference type="EC" id="5.1.1.1"/>
    </reaction>
</comment>
<dbReference type="EC" id="5.1.1.1" evidence="4"/>
<protein>
    <recommendedName>
        <fullName evidence="4">Alanine racemase</fullName>
        <ecNumber evidence="4">5.1.1.1</ecNumber>
    </recommendedName>
</protein>
<accession>A0A6B8VYM4</accession>
<feature type="domain" description="Alanine racemase C-terminal" evidence="7">
    <location>
        <begin position="246"/>
        <end position="372"/>
    </location>
</feature>
<dbReference type="InterPro" id="IPR001608">
    <property type="entry name" value="Ala_racemase_N"/>
</dbReference>
<dbReference type="PROSITE" id="PS00395">
    <property type="entry name" value="ALANINE_RACEMASE"/>
    <property type="match status" value="1"/>
</dbReference>
<dbReference type="InterPro" id="IPR011079">
    <property type="entry name" value="Ala_racemase_C"/>
</dbReference>
<evidence type="ECO:0000313" key="9">
    <source>
        <dbReference type="Proteomes" id="UP000425178"/>
    </source>
</evidence>
<dbReference type="GO" id="GO:0005829">
    <property type="term" value="C:cytosol"/>
    <property type="evidence" value="ECO:0007669"/>
    <property type="project" value="TreeGrafter"/>
</dbReference>
<dbReference type="PRINTS" id="PR00992">
    <property type="entry name" value="ALARACEMASE"/>
</dbReference>
<dbReference type="SMART" id="SM01005">
    <property type="entry name" value="Ala_racemase_C"/>
    <property type="match status" value="1"/>
</dbReference>
<feature type="active site" description="Proton acceptor; specific for L-alanine" evidence="4">
    <location>
        <position position="267"/>
    </location>
</feature>
<dbReference type="HAMAP" id="MF_01201">
    <property type="entry name" value="Ala_racemase"/>
    <property type="match status" value="1"/>
</dbReference>
<dbReference type="UniPathway" id="UPA00042">
    <property type="reaction ID" value="UER00497"/>
</dbReference>
<feature type="binding site" evidence="4 6">
    <location>
        <position position="315"/>
    </location>
    <ligand>
        <name>substrate</name>
    </ligand>
</feature>
<dbReference type="GO" id="GO:0009252">
    <property type="term" value="P:peptidoglycan biosynthetic process"/>
    <property type="evidence" value="ECO:0007669"/>
    <property type="project" value="TreeGrafter"/>
</dbReference>
<evidence type="ECO:0000256" key="1">
    <source>
        <dbReference type="ARBA" id="ARBA00001933"/>
    </source>
</evidence>
<dbReference type="NCBIfam" id="TIGR00492">
    <property type="entry name" value="alr"/>
    <property type="match status" value="1"/>
</dbReference>
<dbReference type="KEGG" id="ccoe:CETAM_02580"/>
<keyword evidence="2 4" id="KW-0663">Pyridoxal phosphate</keyword>
<comment type="similarity">
    <text evidence="4">Belongs to the alanine racemase family.</text>
</comment>
<dbReference type="InterPro" id="IPR009006">
    <property type="entry name" value="Ala_racemase/Decarboxylase_C"/>
</dbReference>
<proteinExistence type="inferred from homology"/>
<evidence type="ECO:0000256" key="4">
    <source>
        <dbReference type="HAMAP-Rule" id="MF_01201"/>
    </source>
</evidence>
<dbReference type="CDD" id="cd00430">
    <property type="entry name" value="PLPDE_III_AR"/>
    <property type="match status" value="1"/>
</dbReference>